<protein>
    <submittedName>
        <fullName evidence="1">Nucleotidyl transferase AbiEii/AbiGii toxin family protein</fullName>
    </submittedName>
</protein>
<accession>A0ABT2SH88</accession>
<dbReference type="EMBL" id="JAOQKE010000001">
    <property type="protein sequence ID" value="MCU6723864.1"/>
    <property type="molecule type" value="Genomic_DNA"/>
</dbReference>
<keyword evidence="1" id="KW-0808">Transferase</keyword>
<reference evidence="1 2" key="1">
    <citation type="journal article" date="2021" name="ISME Commun">
        <title>Automated analysis of genomic sequences facilitates high-throughput and comprehensive description of bacteria.</title>
        <authorList>
            <person name="Hitch T.C.A."/>
        </authorList>
    </citation>
    <scope>NUCLEOTIDE SEQUENCE [LARGE SCALE GENOMIC DNA]</scope>
    <source>
        <strain evidence="1 2">Sanger_29</strain>
    </source>
</reference>
<keyword evidence="2" id="KW-1185">Reference proteome</keyword>
<name>A0ABT2SH88_9FIRM</name>
<organism evidence="1 2">
    <name type="scientific">Muricoprocola aceti</name>
    <dbReference type="NCBI Taxonomy" id="2981772"/>
    <lineage>
        <taxon>Bacteria</taxon>
        <taxon>Bacillati</taxon>
        <taxon>Bacillota</taxon>
        <taxon>Clostridia</taxon>
        <taxon>Lachnospirales</taxon>
        <taxon>Lachnospiraceae</taxon>
        <taxon>Muricoprocola</taxon>
    </lineage>
</organism>
<evidence type="ECO:0000313" key="2">
    <source>
        <dbReference type="Proteomes" id="UP001652338"/>
    </source>
</evidence>
<sequence>MAYLHEDKEEFINAVNLASEYFHILPVIVEKDYYVTMILRELSKRQGFVVFKGGTSLSKCHKAIKRFSEDIDITIDSRLSQGQMKKLKEVIKDIAAELGLAIPNIGETRSRRSYNRYILEYQSALSEPDDAVQSSVLMETSFAEIAFPTVILQVHSYIGDMMTKEAPDELENFHLEPFEMKVQGLDRTLVDKVFAICDYYMQDRVKKHSRHIYDIYKLLQIVPQTEEFRALIQEVRSVRAMTNICPSAQSEVNVSEMLNFLIENEIYKDDYEKITARILEEDVNYETAIEAVKKIAASGMFE</sequence>
<dbReference type="Proteomes" id="UP001652338">
    <property type="component" value="Unassembled WGS sequence"/>
</dbReference>
<dbReference type="Pfam" id="PF08843">
    <property type="entry name" value="AbiEii"/>
    <property type="match status" value="1"/>
</dbReference>
<dbReference type="Gene3D" id="3.10.450.620">
    <property type="entry name" value="JHP933, nucleotidyltransferase-like core domain"/>
    <property type="match status" value="1"/>
</dbReference>
<evidence type="ECO:0000313" key="1">
    <source>
        <dbReference type="EMBL" id="MCU6723864.1"/>
    </source>
</evidence>
<gene>
    <name evidence="1" type="ORF">OCV47_00590</name>
</gene>
<dbReference type="InterPro" id="IPR014942">
    <property type="entry name" value="AbiEii"/>
</dbReference>
<dbReference type="RefSeq" id="WP_262653042.1">
    <property type="nucleotide sequence ID" value="NZ_JAOQKE010000001.1"/>
</dbReference>
<dbReference type="GO" id="GO:0016740">
    <property type="term" value="F:transferase activity"/>
    <property type="evidence" value="ECO:0007669"/>
    <property type="project" value="UniProtKB-KW"/>
</dbReference>
<proteinExistence type="predicted"/>
<comment type="caution">
    <text evidence="1">The sequence shown here is derived from an EMBL/GenBank/DDBJ whole genome shotgun (WGS) entry which is preliminary data.</text>
</comment>